<proteinExistence type="predicted"/>
<keyword evidence="2" id="KW-0472">Membrane</keyword>
<dbReference type="Proteomes" id="UP000825935">
    <property type="component" value="Chromosome 6"/>
</dbReference>
<keyword evidence="2" id="KW-1133">Transmembrane helix</keyword>
<keyword evidence="2" id="KW-0812">Transmembrane</keyword>
<dbReference type="EMBL" id="CM035411">
    <property type="protein sequence ID" value="KAH7434636.1"/>
    <property type="molecule type" value="Genomic_DNA"/>
</dbReference>
<comment type="caution">
    <text evidence="3">The sequence shown here is derived from an EMBL/GenBank/DDBJ whole genome shotgun (WGS) entry which is preliminary data.</text>
</comment>
<evidence type="ECO:0000256" key="2">
    <source>
        <dbReference type="SAM" id="Phobius"/>
    </source>
</evidence>
<feature type="compositionally biased region" description="Basic residues" evidence="1">
    <location>
        <begin position="1"/>
        <end position="12"/>
    </location>
</feature>
<sequence>MLCTRKRERKRKTEAGPAQRTSRVYDVGKVGVRRASGRALRALTSIDKYYKETTKCTRRWRETTYLLSLRLQMLGLFSSIFLIVDGFH</sequence>
<accession>A0A8T2UL87</accession>
<feature type="transmembrane region" description="Helical" evidence="2">
    <location>
        <begin position="65"/>
        <end position="84"/>
    </location>
</feature>
<protein>
    <submittedName>
        <fullName evidence="3">Uncharacterized protein</fullName>
    </submittedName>
</protein>
<evidence type="ECO:0000313" key="3">
    <source>
        <dbReference type="EMBL" id="KAH7434636.1"/>
    </source>
</evidence>
<organism evidence="3 4">
    <name type="scientific">Ceratopteris richardii</name>
    <name type="common">Triangle waterfern</name>
    <dbReference type="NCBI Taxonomy" id="49495"/>
    <lineage>
        <taxon>Eukaryota</taxon>
        <taxon>Viridiplantae</taxon>
        <taxon>Streptophyta</taxon>
        <taxon>Embryophyta</taxon>
        <taxon>Tracheophyta</taxon>
        <taxon>Polypodiopsida</taxon>
        <taxon>Polypodiidae</taxon>
        <taxon>Polypodiales</taxon>
        <taxon>Pteridineae</taxon>
        <taxon>Pteridaceae</taxon>
        <taxon>Parkerioideae</taxon>
        <taxon>Ceratopteris</taxon>
    </lineage>
</organism>
<name>A0A8T2UL87_CERRI</name>
<dbReference type="AlphaFoldDB" id="A0A8T2UL87"/>
<reference evidence="3" key="1">
    <citation type="submission" date="2021-08" db="EMBL/GenBank/DDBJ databases">
        <title>WGS assembly of Ceratopteris richardii.</title>
        <authorList>
            <person name="Marchant D.B."/>
            <person name="Chen G."/>
            <person name="Jenkins J."/>
            <person name="Shu S."/>
            <person name="Leebens-Mack J."/>
            <person name="Grimwood J."/>
            <person name="Schmutz J."/>
            <person name="Soltis P."/>
            <person name="Soltis D."/>
            <person name="Chen Z.-H."/>
        </authorList>
    </citation>
    <scope>NUCLEOTIDE SEQUENCE</scope>
    <source>
        <strain evidence="3">Whitten #5841</strain>
        <tissue evidence="3">Leaf</tissue>
    </source>
</reference>
<keyword evidence="4" id="KW-1185">Reference proteome</keyword>
<evidence type="ECO:0000313" key="4">
    <source>
        <dbReference type="Proteomes" id="UP000825935"/>
    </source>
</evidence>
<feature type="region of interest" description="Disordered" evidence="1">
    <location>
        <begin position="1"/>
        <end position="20"/>
    </location>
</feature>
<gene>
    <name evidence="3" type="ORF">KP509_06G027200</name>
</gene>
<evidence type="ECO:0000256" key="1">
    <source>
        <dbReference type="SAM" id="MobiDB-lite"/>
    </source>
</evidence>